<dbReference type="GO" id="GO:0009435">
    <property type="term" value="P:NAD+ biosynthetic process"/>
    <property type="evidence" value="ECO:0007669"/>
    <property type="project" value="UniProtKB-UniPathway"/>
</dbReference>
<organism evidence="10">
    <name type="scientific">Hydatigena taeniaeformis</name>
    <name type="common">Feline tapeworm</name>
    <name type="synonym">Taenia taeniaeformis</name>
    <dbReference type="NCBI Taxonomy" id="6205"/>
    <lineage>
        <taxon>Eukaryota</taxon>
        <taxon>Metazoa</taxon>
        <taxon>Spiralia</taxon>
        <taxon>Lophotrochozoa</taxon>
        <taxon>Platyhelminthes</taxon>
        <taxon>Cestoda</taxon>
        <taxon>Eucestoda</taxon>
        <taxon>Cyclophyllidea</taxon>
        <taxon>Taeniidae</taxon>
        <taxon>Hydatigera</taxon>
    </lineage>
</organism>
<feature type="compositionally biased region" description="Basic and acidic residues" evidence="7">
    <location>
        <begin position="450"/>
        <end position="461"/>
    </location>
</feature>
<evidence type="ECO:0000256" key="2">
    <source>
        <dbReference type="ARBA" id="ARBA00004790"/>
    </source>
</evidence>
<evidence type="ECO:0000259" key="9">
    <source>
        <dbReference type="Pfam" id="PF02749"/>
    </source>
</evidence>
<dbReference type="Pfam" id="PF01729">
    <property type="entry name" value="QRPTase_C"/>
    <property type="match status" value="1"/>
</dbReference>
<dbReference type="InterPro" id="IPR002638">
    <property type="entry name" value="Quinolinate_PRibosylTrfase_C"/>
</dbReference>
<dbReference type="GO" id="GO:0034213">
    <property type="term" value="P:quinolinate catabolic process"/>
    <property type="evidence" value="ECO:0007669"/>
    <property type="project" value="TreeGrafter"/>
</dbReference>
<name>A0A0R3WIC1_HYDTA</name>
<keyword evidence="4" id="KW-0328">Glycosyltransferase</keyword>
<reference evidence="10" key="1">
    <citation type="submission" date="2017-02" db="UniProtKB">
        <authorList>
            <consortium name="WormBaseParasite"/>
        </authorList>
    </citation>
    <scope>IDENTIFICATION</scope>
</reference>
<feature type="region of interest" description="Disordered" evidence="7">
    <location>
        <begin position="363"/>
        <end position="493"/>
    </location>
</feature>
<feature type="domain" description="Quinolinate phosphoribosyl transferase C-terminal" evidence="8">
    <location>
        <begin position="138"/>
        <end position="305"/>
    </location>
</feature>
<dbReference type="Pfam" id="PF02749">
    <property type="entry name" value="QRPTase_N"/>
    <property type="match status" value="1"/>
</dbReference>
<comment type="similarity">
    <text evidence="3">Belongs to the NadC/ModD family.</text>
</comment>
<feature type="compositionally biased region" description="Polar residues" evidence="7">
    <location>
        <begin position="363"/>
        <end position="383"/>
    </location>
</feature>
<dbReference type="Gene3D" id="3.20.20.70">
    <property type="entry name" value="Aldolase class I"/>
    <property type="match status" value="1"/>
</dbReference>
<dbReference type="STRING" id="6205.A0A0R3WIC1"/>
<feature type="compositionally biased region" description="Basic and acidic residues" evidence="7">
    <location>
        <begin position="384"/>
        <end position="414"/>
    </location>
</feature>
<dbReference type="PANTHER" id="PTHR32179:SF3">
    <property type="entry name" value="NICOTINATE-NUCLEOTIDE PYROPHOSPHORYLASE [CARBOXYLATING]"/>
    <property type="match status" value="1"/>
</dbReference>
<dbReference type="InterPro" id="IPR036068">
    <property type="entry name" value="Nicotinate_pribotase-like_C"/>
</dbReference>
<keyword evidence="5" id="KW-0808">Transferase</keyword>
<evidence type="ECO:0000313" key="10">
    <source>
        <dbReference type="WBParaSite" id="TTAC_0000033801-mRNA-1"/>
    </source>
</evidence>
<dbReference type="SUPFAM" id="SSF51690">
    <property type="entry name" value="Nicotinate/Quinolinate PRTase C-terminal domain-like"/>
    <property type="match status" value="1"/>
</dbReference>
<dbReference type="GO" id="GO:0004514">
    <property type="term" value="F:nicotinate-nucleotide diphosphorylase (carboxylating) activity"/>
    <property type="evidence" value="ECO:0007669"/>
    <property type="project" value="InterPro"/>
</dbReference>
<evidence type="ECO:0000256" key="3">
    <source>
        <dbReference type="ARBA" id="ARBA00009400"/>
    </source>
</evidence>
<dbReference type="WBParaSite" id="TTAC_0000033801-mRNA-1">
    <property type="protein sequence ID" value="TTAC_0000033801-mRNA-1"/>
    <property type="gene ID" value="TTAC_0000033801"/>
</dbReference>
<dbReference type="UniPathway" id="UPA00253"/>
<evidence type="ECO:0000259" key="8">
    <source>
        <dbReference type="Pfam" id="PF01729"/>
    </source>
</evidence>
<dbReference type="SUPFAM" id="SSF54675">
    <property type="entry name" value="Nicotinate/Quinolinate PRTase N-terminal domain-like"/>
    <property type="match status" value="1"/>
</dbReference>
<dbReference type="PANTHER" id="PTHR32179">
    <property type="entry name" value="NICOTINATE-NUCLEOTIDE PYROPHOSPHORYLASE [CARBOXYLATING]"/>
    <property type="match status" value="1"/>
</dbReference>
<dbReference type="AlphaFoldDB" id="A0A0R3WIC1"/>
<evidence type="ECO:0000256" key="5">
    <source>
        <dbReference type="ARBA" id="ARBA00022679"/>
    </source>
</evidence>
<evidence type="ECO:0000256" key="6">
    <source>
        <dbReference type="ARBA" id="ARBA00033102"/>
    </source>
</evidence>
<evidence type="ECO:0000256" key="7">
    <source>
        <dbReference type="SAM" id="MobiDB-lite"/>
    </source>
</evidence>
<dbReference type="Gene3D" id="3.90.1170.20">
    <property type="entry name" value="Quinolinate phosphoribosyl transferase, N-terminal domain"/>
    <property type="match status" value="1"/>
</dbReference>
<feature type="domain" description="Quinolinate phosphoribosyl transferase N-terminal" evidence="9">
    <location>
        <begin position="61"/>
        <end position="136"/>
    </location>
</feature>
<evidence type="ECO:0000256" key="1">
    <source>
        <dbReference type="ARBA" id="ARBA00003237"/>
    </source>
</evidence>
<sequence>LAFFRGIQESTALFEPTTSCSPYSIIGFEVMHSVSRHSAKLLVSHWLSEESSYNLPGYDLESSKTVLVIRMKTPGVLAGVPFVNALAEHLGCAIEWHVKEGEVLPHESLKVASMTGATADLVHSELLIKNILSRASSIATFASRLKRSLADFSWKGELVSPFTHTPGFALVEEYAMFVAGVPSSRNLSSVLLPMSHIEAAGGVANAISAIKTKAGKNTHVTVECGSLNEAKAAAEAGASSVRFEGLTMKELGSFSAALKSVYSSLIIEASENFDETTLHQFLVPDIDCLTTGKMFNGYPILDFILNYETGSSAFNTPLHVGSHKRTISNSRQICTGHLMKLILVPDRLYLLSDVCVLATAESEQTPADNGNSNVGEESGTVDTEQIKRLKSEPESAKSGREPIKQHNLDSEKNKLATSGTIRTSDKLNGNLVSPAPANAVNRKHLQQKSDQNRGQRFDINRHYPNPGNRRSQLHDRNDNRTHTNNSGLLSSRPAGGIITRTLQSPQQQAASTFLHQARMMALLSSRQSGVRVGPQSPHQCGLIGSGPTSGQQWSIMGGPPRAPQFGGGGGICCRNCGMLSAPGVPYCRSCRAPIR</sequence>
<dbReference type="InterPro" id="IPR013785">
    <property type="entry name" value="Aldolase_TIM"/>
</dbReference>
<accession>A0A0R3WIC1</accession>
<evidence type="ECO:0000256" key="4">
    <source>
        <dbReference type="ARBA" id="ARBA00022676"/>
    </source>
</evidence>
<comment type="pathway">
    <text evidence="2">Cofactor biosynthesis; NAD(+) biosynthesis.</text>
</comment>
<dbReference type="InterPro" id="IPR037128">
    <property type="entry name" value="Quinolinate_PRibosylTase_N_sf"/>
</dbReference>
<feature type="compositionally biased region" description="Polar residues" evidence="7">
    <location>
        <begin position="415"/>
        <end position="431"/>
    </location>
</feature>
<comment type="function">
    <text evidence="1">Involved in the catabolism of quinolinic acid (QA).</text>
</comment>
<dbReference type="InterPro" id="IPR027277">
    <property type="entry name" value="NadC/ModD"/>
</dbReference>
<dbReference type="GO" id="GO:0005737">
    <property type="term" value="C:cytoplasm"/>
    <property type="evidence" value="ECO:0007669"/>
    <property type="project" value="TreeGrafter"/>
</dbReference>
<dbReference type="InterPro" id="IPR022412">
    <property type="entry name" value="Quinolinate_PRibosylTrfase_N"/>
</dbReference>
<feature type="compositionally biased region" description="Basic and acidic residues" evidence="7">
    <location>
        <begin position="472"/>
        <end position="481"/>
    </location>
</feature>
<proteinExistence type="inferred from homology"/>
<protein>
    <recommendedName>
        <fullName evidence="6">Quinolinate phosphoribosyltransferase [decarboxylating]</fullName>
    </recommendedName>
</protein>